<comment type="caution">
    <text evidence="3">The sequence shown here is derived from an EMBL/GenBank/DDBJ whole genome shotgun (WGS) entry which is preliminary data.</text>
</comment>
<dbReference type="PANTHER" id="PTHR33264:SF8">
    <property type="entry name" value="EXPRESSED PROTEIN"/>
    <property type="match status" value="1"/>
</dbReference>
<feature type="region of interest" description="Disordered" evidence="1">
    <location>
        <begin position="1"/>
        <end position="24"/>
    </location>
</feature>
<dbReference type="AlphaFoldDB" id="A0A4S8KC07"/>
<dbReference type="EMBL" id="PYDT01000001">
    <property type="protein sequence ID" value="THU72647.1"/>
    <property type="molecule type" value="Genomic_DNA"/>
</dbReference>
<reference evidence="3 4" key="1">
    <citation type="journal article" date="2019" name="Nat. Plants">
        <title>Genome sequencing of Musa balbisiana reveals subgenome evolution and function divergence in polyploid bananas.</title>
        <authorList>
            <person name="Yao X."/>
        </authorList>
    </citation>
    <scope>NUCLEOTIDE SEQUENCE [LARGE SCALE GENOMIC DNA]</scope>
    <source>
        <strain evidence="4">cv. DH-PKW</strain>
        <tissue evidence="3">Leaves</tissue>
    </source>
</reference>
<evidence type="ECO:0000256" key="2">
    <source>
        <dbReference type="SAM" id="Phobius"/>
    </source>
</evidence>
<protein>
    <submittedName>
        <fullName evidence="3">Uncharacterized protein</fullName>
    </submittedName>
</protein>
<keyword evidence="4" id="KW-1185">Reference proteome</keyword>
<sequence length="156" mass="17193">MARKPVHQPLPPPPAKPALSAMGRRPQMMAKEPVKRRASLAEVAGTTTAGFAALCCCCPCGLVHLLIVVVLKLPLGLVRRALRLRRNRWAASTRPKTGLWRPEAGVFRGDDDFSLYHGVLLARSSFNETSPALAELEREMLAKFHGAGFWRSLSQR</sequence>
<evidence type="ECO:0000313" key="4">
    <source>
        <dbReference type="Proteomes" id="UP000317650"/>
    </source>
</evidence>
<feature type="transmembrane region" description="Helical" evidence="2">
    <location>
        <begin position="51"/>
        <end position="78"/>
    </location>
</feature>
<evidence type="ECO:0000313" key="3">
    <source>
        <dbReference type="EMBL" id="THU72647.1"/>
    </source>
</evidence>
<gene>
    <name evidence="3" type="ORF">C4D60_Mb04t14410</name>
</gene>
<name>A0A4S8KC07_MUSBA</name>
<dbReference type="PANTHER" id="PTHR33264">
    <property type="entry name" value="EXPRESSED PROTEIN"/>
    <property type="match status" value="1"/>
</dbReference>
<evidence type="ECO:0000256" key="1">
    <source>
        <dbReference type="SAM" id="MobiDB-lite"/>
    </source>
</evidence>
<organism evidence="3 4">
    <name type="scientific">Musa balbisiana</name>
    <name type="common">Banana</name>
    <dbReference type="NCBI Taxonomy" id="52838"/>
    <lineage>
        <taxon>Eukaryota</taxon>
        <taxon>Viridiplantae</taxon>
        <taxon>Streptophyta</taxon>
        <taxon>Embryophyta</taxon>
        <taxon>Tracheophyta</taxon>
        <taxon>Spermatophyta</taxon>
        <taxon>Magnoliopsida</taxon>
        <taxon>Liliopsida</taxon>
        <taxon>Zingiberales</taxon>
        <taxon>Musaceae</taxon>
        <taxon>Musa</taxon>
    </lineage>
</organism>
<accession>A0A4S8KC07</accession>
<keyword evidence="2" id="KW-1133">Transmembrane helix</keyword>
<dbReference type="Proteomes" id="UP000317650">
    <property type="component" value="Chromosome 4"/>
</dbReference>
<keyword evidence="2" id="KW-0812">Transmembrane</keyword>
<keyword evidence="2" id="KW-0472">Membrane</keyword>
<proteinExistence type="predicted"/>